<feature type="transmembrane region" description="Helical" evidence="1">
    <location>
        <begin position="297"/>
        <end position="318"/>
    </location>
</feature>
<feature type="transmembrane region" description="Helical" evidence="1">
    <location>
        <begin position="249"/>
        <end position="277"/>
    </location>
</feature>
<accession>A0AAV7HMG7</accession>
<gene>
    <name evidence="2" type="ORF">IEQ34_002095</name>
</gene>
<evidence type="ECO:0000256" key="1">
    <source>
        <dbReference type="SAM" id="Phobius"/>
    </source>
</evidence>
<evidence type="ECO:0000313" key="3">
    <source>
        <dbReference type="Proteomes" id="UP000775213"/>
    </source>
</evidence>
<keyword evidence="3" id="KW-1185">Reference proteome</keyword>
<reference evidence="2 3" key="1">
    <citation type="journal article" date="2021" name="Hortic Res">
        <title>Chromosome-scale assembly of the Dendrobium chrysotoxum genome enhances the understanding of orchid evolution.</title>
        <authorList>
            <person name="Zhang Y."/>
            <person name="Zhang G.Q."/>
            <person name="Zhang D."/>
            <person name="Liu X.D."/>
            <person name="Xu X.Y."/>
            <person name="Sun W.H."/>
            <person name="Yu X."/>
            <person name="Zhu X."/>
            <person name="Wang Z.W."/>
            <person name="Zhao X."/>
            <person name="Zhong W.Y."/>
            <person name="Chen H."/>
            <person name="Yin W.L."/>
            <person name="Huang T."/>
            <person name="Niu S.C."/>
            <person name="Liu Z.J."/>
        </authorList>
    </citation>
    <scope>NUCLEOTIDE SEQUENCE [LARGE SCALE GENOMIC DNA]</scope>
    <source>
        <strain evidence="2">Lindl</strain>
    </source>
</reference>
<proteinExistence type="predicted"/>
<sequence length="319" mass="34148">MFDNDAVHEHSAVQRSVSVLTAAAPYLDRCGALLIFFQRWDAREHNVVSLGECWCYASNSINLNVISEENVVANVDSFDNIVLPSMNASHVIHGVLNDENCEAIGVIGAQGPNDALTGDTDGHILGANNCMVNLIASPIASPSVQVDVAFGGCEVLIPLDGELSDVPVAIGDAVNSFESICVDQNDWLEESFSSPYGGDGEDFHGPEDDVHAMFNLKVNRIVEKAFGLAKEYMKDNQISLDKQRSLSTVGFPVACWLGCLVERCGFVLVVAVVIGVLHGWGDGIPCCWSFANRGTGVVCLAVLLGWLLSLGFSLASFVL</sequence>
<dbReference type="AlphaFoldDB" id="A0AAV7HMG7"/>
<keyword evidence="1" id="KW-0812">Transmembrane</keyword>
<protein>
    <submittedName>
        <fullName evidence="2">Uncharacterized protein</fullName>
    </submittedName>
</protein>
<evidence type="ECO:0000313" key="2">
    <source>
        <dbReference type="EMBL" id="KAH0468863.1"/>
    </source>
</evidence>
<name>A0AAV7HMG7_DENCH</name>
<keyword evidence="1" id="KW-0472">Membrane</keyword>
<dbReference type="EMBL" id="JAGFBR010000003">
    <property type="protein sequence ID" value="KAH0468863.1"/>
    <property type="molecule type" value="Genomic_DNA"/>
</dbReference>
<comment type="caution">
    <text evidence="2">The sequence shown here is derived from an EMBL/GenBank/DDBJ whole genome shotgun (WGS) entry which is preliminary data.</text>
</comment>
<organism evidence="2 3">
    <name type="scientific">Dendrobium chrysotoxum</name>
    <name type="common">Orchid</name>
    <dbReference type="NCBI Taxonomy" id="161865"/>
    <lineage>
        <taxon>Eukaryota</taxon>
        <taxon>Viridiplantae</taxon>
        <taxon>Streptophyta</taxon>
        <taxon>Embryophyta</taxon>
        <taxon>Tracheophyta</taxon>
        <taxon>Spermatophyta</taxon>
        <taxon>Magnoliopsida</taxon>
        <taxon>Liliopsida</taxon>
        <taxon>Asparagales</taxon>
        <taxon>Orchidaceae</taxon>
        <taxon>Epidendroideae</taxon>
        <taxon>Malaxideae</taxon>
        <taxon>Dendrobiinae</taxon>
        <taxon>Dendrobium</taxon>
    </lineage>
</organism>
<keyword evidence="1" id="KW-1133">Transmembrane helix</keyword>
<dbReference type="Proteomes" id="UP000775213">
    <property type="component" value="Unassembled WGS sequence"/>
</dbReference>